<sequence>MQLLPKRGTDRPRSPTLSWYTAKIRIAVDRRTCAQRLSQTVLNESVPSVSRWFSSGIAVLRIADRCLHFPQRRIVQSYVKFWYSALRKVHYLIP</sequence>
<evidence type="ECO:0000313" key="3">
    <source>
        <dbReference type="Proteomes" id="UP000187429"/>
    </source>
</evidence>
<dbReference type="Proteomes" id="UP000187429">
    <property type="component" value="Unassembled WGS sequence"/>
</dbReference>
<evidence type="ECO:0000313" key="2">
    <source>
        <dbReference type="EMBL" id="OMJ23509.1"/>
    </source>
</evidence>
<gene>
    <name evidence="2" type="ORF">AYI69_g4945</name>
    <name evidence="1" type="ORF">AYI69_g6994</name>
</gene>
<organism evidence="2 3">
    <name type="scientific">Smittium culicis</name>
    <dbReference type="NCBI Taxonomy" id="133412"/>
    <lineage>
        <taxon>Eukaryota</taxon>
        <taxon>Fungi</taxon>
        <taxon>Fungi incertae sedis</taxon>
        <taxon>Zoopagomycota</taxon>
        <taxon>Kickxellomycotina</taxon>
        <taxon>Harpellomycetes</taxon>
        <taxon>Harpellales</taxon>
        <taxon>Legeriomycetaceae</taxon>
        <taxon>Smittium</taxon>
    </lineage>
</organism>
<keyword evidence="3" id="KW-1185">Reference proteome</keyword>
<accession>A0A1R1Y9A5</accession>
<comment type="caution">
    <text evidence="2">The sequence shown here is derived from an EMBL/GenBank/DDBJ whole genome shotgun (WGS) entry which is preliminary data.</text>
</comment>
<dbReference type="EMBL" id="LSSM01003262">
    <property type="protein sequence ID" value="OMJ18489.1"/>
    <property type="molecule type" value="Genomic_DNA"/>
</dbReference>
<reference evidence="2" key="1">
    <citation type="submission" date="2017-01" db="EMBL/GenBank/DDBJ databases">
        <authorList>
            <person name="Mah S.A."/>
            <person name="Swanson W.J."/>
            <person name="Moy G.W."/>
            <person name="Vacquier V.D."/>
        </authorList>
    </citation>
    <scope>NUCLEOTIDE SEQUENCE [LARGE SCALE GENOMIC DNA]</scope>
    <source>
        <strain evidence="2">ID-206-W2</strain>
    </source>
</reference>
<dbReference type="EMBL" id="LSSM01002011">
    <property type="protein sequence ID" value="OMJ23509.1"/>
    <property type="molecule type" value="Genomic_DNA"/>
</dbReference>
<dbReference type="AlphaFoldDB" id="A0A1R1Y9A5"/>
<reference evidence="3" key="2">
    <citation type="submission" date="2017-01" db="EMBL/GenBank/DDBJ databases">
        <authorList>
            <person name="Wang Y."/>
            <person name="White M."/>
            <person name="Kvist S."/>
            <person name="Moncalvo J.-M."/>
        </authorList>
    </citation>
    <scope>NUCLEOTIDE SEQUENCE [LARGE SCALE GENOMIC DNA]</scope>
    <source>
        <strain evidence="3">ID-206-W2</strain>
    </source>
</reference>
<protein>
    <submittedName>
        <fullName evidence="2">Uncharacterized protein</fullName>
    </submittedName>
</protein>
<evidence type="ECO:0000313" key="1">
    <source>
        <dbReference type="EMBL" id="OMJ18489.1"/>
    </source>
</evidence>
<name>A0A1R1Y9A5_9FUNG</name>
<proteinExistence type="predicted"/>
<dbReference type="OrthoDB" id="5690899at2759"/>